<proteinExistence type="predicted"/>
<organism evidence="1 2">
    <name type="scientific">Alkalihalobacillus trypoxylicola</name>
    <dbReference type="NCBI Taxonomy" id="519424"/>
    <lineage>
        <taxon>Bacteria</taxon>
        <taxon>Bacillati</taxon>
        <taxon>Bacillota</taxon>
        <taxon>Bacilli</taxon>
        <taxon>Bacillales</taxon>
        <taxon>Bacillaceae</taxon>
        <taxon>Alkalihalobacillus</taxon>
    </lineage>
</organism>
<reference evidence="1" key="1">
    <citation type="submission" date="2016-02" db="EMBL/GenBank/DDBJ databases">
        <title>Genome sequence of Bacillus trypoxylicola KCTC 13244(T).</title>
        <authorList>
            <person name="Jeong H."/>
            <person name="Park S.-H."/>
            <person name="Choi S.-K."/>
        </authorList>
    </citation>
    <scope>NUCLEOTIDE SEQUENCE [LARGE SCALE GENOMIC DNA]</scope>
    <source>
        <strain evidence="1">KCTC 13244</strain>
    </source>
</reference>
<protein>
    <recommendedName>
        <fullName evidence="3">WVELL protein</fullName>
    </recommendedName>
</protein>
<evidence type="ECO:0008006" key="3">
    <source>
        <dbReference type="Google" id="ProtNLM"/>
    </source>
</evidence>
<dbReference type="InterPro" id="IPR026952">
    <property type="entry name" value="WVELL"/>
</dbReference>
<dbReference type="Pfam" id="PF14043">
    <property type="entry name" value="WVELL"/>
    <property type="match status" value="1"/>
</dbReference>
<keyword evidence="2" id="KW-1185">Reference proteome</keyword>
<name>A0A161P8D0_9BACI</name>
<dbReference type="STRING" id="519424.AZF04_11440"/>
<dbReference type="RefSeq" id="WP_061949911.1">
    <property type="nucleotide sequence ID" value="NZ_LTAO01000037.1"/>
</dbReference>
<dbReference type="OrthoDB" id="2361637at2"/>
<dbReference type="EMBL" id="LTAO01000037">
    <property type="protein sequence ID" value="KYG26948.1"/>
    <property type="molecule type" value="Genomic_DNA"/>
</dbReference>
<gene>
    <name evidence="1" type="ORF">AZF04_11440</name>
</gene>
<sequence>MENMFDALTEKLMNKNAELSYNQARTWVENLWEDFESTRAKAGRTYKGQELTEQIVLKWIEQYGPFLHRYQPEKEKFSHLNQTEQ</sequence>
<dbReference type="Proteomes" id="UP000075806">
    <property type="component" value="Unassembled WGS sequence"/>
</dbReference>
<evidence type="ECO:0000313" key="2">
    <source>
        <dbReference type="Proteomes" id="UP000075806"/>
    </source>
</evidence>
<evidence type="ECO:0000313" key="1">
    <source>
        <dbReference type="EMBL" id="KYG26948.1"/>
    </source>
</evidence>
<accession>A0A161P8D0</accession>
<dbReference type="AlphaFoldDB" id="A0A161P8D0"/>
<comment type="caution">
    <text evidence="1">The sequence shown here is derived from an EMBL/GenBank/DDBJ whole genome shotgun (WGS) entry which is preliminary data.</text>
</comment>